<keyword evidence="1" id="KW-1133">Transmembrane helix</keyword>
<comment type="caution">
    <text evidence="2">The sequence shown here is derived from an EMBL/GenBank/DDBJ whole genome shotgun (WGS) entry which is preliminary data.</text>
</comment>
<dbReference type="Proteomes" id="UP000663970">
    <property type="component" value="Unassembled WGS sequence"/>
</dbReference>
<evidence type="ECO:0000256" key="1">
    <source>
        <dbReference type="SAM" id="Phobius"/>
    </source>
</evidence>
<feature type="transmembrane region" description="Helical" evidence="1">
    <location>
        <begin position="95"/>
        <end position="112"/>
    </location>
</feature>
<keyword evidence="1" id="KW-0812">Transmembrane</keyword>
<evidence type="ECO:0000313" key="2">
    <source>
        <dbReference type="EMBL" id="MBN8234960.1"/>
    </source>
</evidence>
<organism evidence="2 3">
    <name type="scientific">Halobacillus kuroshimensis</name>
    <dbReference type="NCBI Taxonomy" id="302481"/>
    <lineage>
        <taxon>Bacteria</taxon>
        <taxon>Bacillati</taxon>
        <taxon>Bacillota</taxon>
        <taxon>Bacilli</taxon>
        <taxon>Bacillales</taxon>
        <taxon>Bacillaceae</taxon>
        <taxon>Halobacillus</taxon>
    </lineage>
</organism>
<feature type="transmembrane region" description="Helical" evidence="1">
    <location>
        <begin position="64"/>
        <end position="83"/>
    </location>
</feature>
<protein>
    <submittedName>
        <fullName evidence="2">Uncharacterized protein</fullName>
    </submittedName>
</protein>
<dbReference type="EMBL" id="JAEKJY010000002">
    <property type="protein sequence ID" value="MBN8234960.1"/>
    <property type="molecule type" value="Genomic_DNA"/>
</dbReference>
<sequence length="134" mass="15305">MVALFTATFAGEWNPSNYSYTLNENTLTIEQGLWNKEEMEVEREGNINNILLFQLAVSEERQQWSVDLGVTAVLLPLLLFIAAPAQRPFKKYLAFKWYAAVVLAILVVYTAWSVPAHVSYVDDIERYVRLLTSS</sequence>
<gene>
    <name evidence="2" type="ORF">JF544_06845</name>
</gene>
<accession>A0ABS3DUC6</accession>
<name>A0ABS3DUC6_9BACI</name>
<keyword evidence="3" id="KW-1185">Reference proteome</keyword>
<reference evidence="2 3" key="1">
    <citation type="submission" date="2020-12" db="EMBL/GenBank/DDBJ databases">
        <title>Oil enriched cultivation method for isolating marine PHA-producing bacteria.</title>
        <authorList>
            <person name="Zheng W."/>
            <person name="Yu S."/>
            <person name="Huang Y."/>
        </authorList>
    </citation>
    <scope>NUCLEOTIDE SEQUENCE [LARGE SCALE GENOMIC DNA]</scope>
    <source>
        <strain evidence="2 3">SY-2-6</strain>
    </source>
</reference>
<keyword evidence="1" id="KW-0472">Membrane</keyword>
<proteinExistence type="predicted"/>
<evidence type="ECO:0000313" key="3">
    <source>
        <dbReference type="Proteomes" id="UP000663970"/>
    </source>
</evidence>